<dbReference type="OrthoDB" id="6712394at2"/>
<dbReference type="Proteomes" id="UP000242501">
    <property type="component" value="Unassembled WGS sequence"/>
</dbReference>
<evidence type="ECO:0000313" key="1">
    <source>
        <dbReference type="EMBL" id="SDC28657.1"/>
    </source>
</evidence>
<keyword evidence="2" id="KW-1185">Reference proteome</keyword>
<dbReference type="RefSeq" id="WP_092750090.1">
    <property type="nucleotide sequence ID" value="NZ_FMYL01000016.1"/>
</dbReference>
<dbReference type="STRING" id="1219383.SAMN05421733_1168"/>
<organism evidence="1 2">
    <name type="scientific">Acinetobacter boissieri</name>
    <dbReference type="NCBI Taxonomy" id="1219383"/>
    <lineage>
        <taxon>Bacteria</taxon>
        <taxon>Pseudomonadati</taxon>
        <taxon>Pseudomonadota</taxon>
        <taxon>Gammaproteobacteria</taxon>
        <taxon>Moraxellales</taxon>
        <taxon>Moraxellaceae</taxon>
        <taxon>Acinetobacter</taxon>
    </lineage>
</organism>
<dbReference type="EMBL" id="FMYL01000016">
    <property type="protein sequence ID" value="SDC28657.1"/>
    <property type="molecule type" value="Genomic_DNA"/>
</dbReference>
<dbReference type="AlphaFoldDB" id="A0A1G6KCK5"/>
<sequence length="122" mass="14349">MAISSLRIDSTACLHSSNIDARFMSTKQKAKHFLKKKQSYKRPDFARMILDLRNLGWSHEKIAFVLDLSSSSTVSAWAIGTKPFYEHGDMFIELWRDQTRLDRFPREGEWCYRYDIGQLKLL</sequence>
<accession>A0A1G6KCK5</accession>
<protein>
    <submittedName>
        <fullName evidence="1">Uncharacterized protein</fullName>
    </submittedName>
</protein>
<name>A0A1G6KCK5_9GAMM</name>
<evidence type="ECO:0000313" key="2">
    <source>
        <dbReference type="Proteomes" id="UP000242501"/>
    </source>
</evidence>
<gene>
    <name evidence="1" type="ORF">SAMN05421733_1168</name>
</gene>
<proteinExistence type="predicted"/>
<reference evidence="2" key="1">
    <citation type="submission" date="2016-09" db="EMBL/GenBank/DDBJ databases">
        <authorList>
            <person name="Varghese N."/>
            <person name="Submissions S."/>
        </authorList>
    </citation>
    <scope>NUCLEOTIDE SEQUENCE [LARGE SCALE GENOMIC DNA]</scope>
    <source>
        <strain evidence="2">ANC 4422</strain>
    </source>
</reference>